<name>A0A839SW08_9PROT</name>
<reference evidence="8 9" key="1">
    <citation type="submission" date="2020-08" db="EMBL/GenBank/DDBJ databases">
        <title>Genomic Encyclopedia of Type Strains, Phase III (KMG-III): the genomes of soil and plant-associated and newly described type strains.</title>
        <authorList>
            <person name="Whitman W."/>
        </authorList>
    </citation>
    <scope>NUCLEOTIDE SEQUENCE [LARGE SCALE GENOMIC DNA]</scope>
    <source>
        <strain evidence="8 9">CECT 8803</strain>
    </source>
</reference>
<evidence type="ECO:0000256" key="3">
    <source>
        <dbReference type="ARBA" id="ARBA00022679"/>
    </source>
</evidence>
<evidence type="ECO:0000256" key="5">
    <source>
        <dbReference type="ARBA" id="ARBA00022989"/>
    </source>
</evidence>
<keyword evidence="8" id="KW-0449">Lipoprotein</keyword>
<sequence>MMFALAFPQIDPIAIEIGPIAIRWYALAYIAGLILGWRVCLRMTKLSPSKALTTQVFDDFVFWATLGVLLGGRLGYVLFYNPIFFFENPGKIFMVWQGGMSFHGGMLGVVMAIILFAWKRGLPLFALSDLIAFVAPIGLFFGRIANFINGELYGRPTDVAWGVVFPGGGPLPRHPSQLYEAGMEGLILFILLLLLVRSGSLAKPGVISGIFLAGYGLGRLIAEFFREPDAHIGFLVGGLTMGQILSLPMLVCGLGLAVWSLRQQRASAPTSAHER</sequence>
<comment type="pathway">
    <text evidence="7">Protein modification; lipoprotein biosynthesis (diacylglyceryl transfer).</text>
</comment>
<feature type="transmembrane region" description="Helical" evidence="7">
    <location>
        <begin position="178"/>
        <end position="196"/>
    </location>
</feature>
<gene>
    <name evidence="7" type="primary">lgt</name>
    <name evidence="8" type="ORF">FHR98_002982</name>
</gene>
<proteinExistence type="inferred from homology"/>
<evidence type="ECO:0000313" key="9">
    <source>
        <dbReference type="Proteomes" id="UP000581135"/>
    </source>
</evidence>
<dbReference type="EMBL" id="JACHXA010000010">
    <property type="protein sequence ID" value="MBB3066672.1"/>
    <property type="molecule type" value="Genomic_DNA"/>
</dbReference>
<dbReference type="HAMAP" id="MF_01147">
    <property type="entry name" value="Lgt"/>
    <property type="match status" value="1"/>
</dbReference>
<feature type="transmembrane region" description="Helical" evidence="7">
    <location>
        <begin position="100"/>
        <end position="118"/>
    </location>
</feature>
<keyword evidence="4 7" id="KW-0812">Transmembrane</keyword>
<feature type="transmembrane region" description="Helical" evidence="7">
    <location>
        <begin position="205"/>
        <end position="222"/>
    </location>
</feature>
<evidence type="ECO:0000256" key="2">
    <source>
        <dbReference type="ARBA" id="ARBA00022475"/>
    </source>
</evidence>
<dbReference type="GO" id="GO:0005886">
    <property type="term" value="C:plasma membrane"/>
    <property type="evidence" value="ECO:0007669"/>
    <property type="project" value="UniProtKB-SubCell"/>
</dbReference>
<feature type="transmembrane region" description="Helical" evidence="7">
    <location>
        <begin position="130"/>
        <end position="148"/>
    </location>
</feature>
<evidence type="ECO:0000256" key="1">
    <source>
        <dbReference type="ARBA" id="ARBA00007150"/>
    </source>
</evidence>
<dbReference type="PROSITE" id="PS01311">
    <property type="entry name" value="LGT"/>
    <property type="match status" value="1"/>
</dbReference>
<keyword evidence="9" id="KW-1185">Reference proteome</keyword>
<dbReference type="RefSeq" id="WP_183417506.1">
    <property type="nucleotide sequence ID" value="NZ_JACHXA010000010.1"/>
</dbReference>
<evidence type="ECO:0000256" key="6">
    <source>
        <dbReference type="ARBA" id="ARBA00023136"/>
    </source>
</evidence>
<comment type="subcellular location">
    <subcellularLocation>
        <location evidence="7">Cell membrane</location>
        <topology evidence="7">Multi-pass membrane protein</topology>
    </subcellularLocation>
</comment>
<dbReference type="GO" id="GO:0008961">
    <property type="term" value="F:phosphatidylglycerol-prolipoprotein diacylglyceryl transferase activity"/>
    <property type="evidence" value="ECO:0007669"/>
    <property type="project" value="UniProtKB-UniRule"/>
</dbReference>
<dbReference type="Proteomes" id="UP000581135">
    <property type="component" value="Unassembled WGS sequence"/>
</dbReference>
<keyword evidence="2 7" id="KW-1003">Cell membrane</keyword>
<feature type="transmembrane region" description="Helical" evidence="7">
    <location>
        <begin position="20"/>
        <end position="40"/>
    </location>
</feature>
<accession>A0A839SW08</accession>
<comment type="catalytic activity">
    <reaction evidence="7">
        <text>L-cysteinyl-[prolipoprotein] + a 1,2-diacyl-sn-glycero-3-phospho-(1'-sn-glycerol) = an S-1,2-diacyl-sn-glyceryl-L-cysteinyl-[prolipoprotein] + sn-glycerol 1-phosphate + H(+)</text>
        <dbReference type="Rhea" id="RHEA:56712"/>
        <dbReference type="Rhea" id="RHEA-COMP:14679"/>
        <dbReference type="Rhea" id="RHEA-COMP:14680"/>
        <dbReference type="ChEBI" id="CHEBI:15378"/>
        <dbReference type="ChEBI" id="CHEBI:29950"/>
        <dbReference type="ChEBI" id="CHEBI:57685"/>
        <dbReference type="ChEBI" id="CHEBI:64716"/>
        <dbReference type="ChEBI" id="CHEBI:140658"/>
        <dbReference type="EC" id="2.5.1.145"/>
    </reaction>
</comment>
<keyword evidence="3 7" id="KW-0808">Transferase</keyword>
<dbReference type="EC" id="2.5.1.145" evidence="7"/>
<evidence type="ECO:0000256" key="7">
    <source>
        <dbReference type="HAMAP-Rule" id="MF_01147"/>
    </source>
</evidence>
<dbReference type="GO" id="GO:0042158">
    <property type="term" value="P:lipoprotein biosynthetic process"/>
    <property type="evidence" value="ECO:0007669"/>
    <property type="project" value="UniProtKB-UniRule"/>
</dbReference>
<dbReference type="InterPro" id="IPR001640">
    <property type="entry name" value="Lgt"/>
</dbReference>
<evidence type="ECO:0000256" key="4">
    <source>
        <dbReference type="ARBA" id="ARBA00022692"/>
    </source>
</evidence>
<dbReference type="AlphaFoldDB" id="A0A839SW08"/>
<dbReference type="PANTHER" id="PTHR30589:SF0">
    <property type="entry name" value="PHOSPHATIDYLGLYCEROL--PROLIPOPROTEIN DIACYLGLYCERYL TRANSFERASE"/>
    <property type="match status" value="1"/>
</dbReference>
<keyword evidence="5 7" id="KW-1133">Transmembrane helix</keyword>
<feature type="binding site" evidence="7">
    <location>
        <position position="143"/>
    </location>
    <ligand>
        <name>a 1,2-diacyl-sn-glycero-3-phospho-(1'-sn-glycerol)</name>
        <dbReference type="ChEBI" id="CHEBI:64716"/>
    </ligand>
</feature>
<organism evidence="8 9">
    <name type="scientific">Limibacillus halophilus</name>
    <dbReference type="NCBI Taxonomy" id="1579333"/>
    <lineage>
        <taxon>Bacteria</taxon>
        <taxon>Pseudomonadati</taxon>
        <taxon>Pseudomonadota</taxon>
        <taxon>Alphaproteobacteria</taxon>
        <taxon>Rhodospirillales</taxon>
        <taxon>Rhodovibrionaceae</taxon>
        <taxon>Limibacillus</taxon>
    </lineage>
</organism>
<dbReference type="Pfam" id="PF01790">
    <property type="entry name" value="LGT"/>
    <property type="match status" value="1"/>
</dbReference>
<keyword evidence="6 7" id="KW-0472">Membrane</keyword>
<protein>
    <recommendedName>
        <fullName evidence="7">Phosphatidylglycerol--prolipoprotein diacylglyceryl transferase</fullName>
        <ecNumber evidence="7">2.5.1.145</ecNumber>
    </recommendedName>
</protein>
<comment type="similarity">
    <text evidence="1 7">Belongs to the Lgt family.</text>
</comment>
<dbReference type="PANTHER" id="PTHR30589">
    <property type="entry name" value="PROLIPOPROTEIN DIACYLGLYCERYL TRANSFERASE"/>
    <property type="match status" value="1"/>
</dbReference>
<feature type="transmembrane region" description="Helical" evidence="7">
    <location>
        <begin position="234"/>
        <end position="259"/>
    </location>
</feature>
<comment type="caution">
    <text evidence="8">The sequence shown here is derived from an EMBL/GenBank/DDBJ whole genome shotgun (WGS) entry which is preliminary data.</text>
</comment>
<dbReference type="NCBIfam" id="TIGR00544">
    <property type="entry name" value="lgt"/>
    <property type="match status" value="1"/>
</dbReference>
<comment type="function">
    <text evidence="7">Catalyzes the transfer of the diacylglyceryl group from phosphatidylglycerol to the sulfhydryl group of the N-terminal cysteine of a prolipoprotein, the first step in the formation of mature lipoproteins.</text>
</comment>
<evidence type="ECO:0000313" key="8">
    <source>
        <dbReference type="EMBL" id="MBB3066672.1"/>
    </source>
</evidence>
<dbReference type="UniPathway" id="UPA00664"/>
<feature type="transmembrane region" description="Helical" evidence="7">
    <location>
        <begin position="60"/>
        <end position="80"/>
    </location>
</feature>